<reference evidence="1 2" key="1">
    <citation type="journal article" date="2024" name="Chem. Sci.">
        <title>Discovery of megapolipeptins by genome mining of a Burkholderiales bacteria collection.</title>
        <authorList>
            <person name="Paulo B.S."/>
            <person name="Recchia M.J.J."/>
            <person name="Lee S."/>
            <person name="Fergusson C.H."/>
            <person name="Romanowski S.B."/>
            <person name="Hernandez A."/>
            <person name="Krull N."/>
            <person name="Liu D.Y."/>
            <person name="Cavanagh H."/>
            <person name="Bos A."/>
            <person name="Gray C.A."/>
            <person name="Murphy B.T."/>
            <person name="Linington R.G."/>
            <person name="Eustaquio A.S."/>
        </authorList>
    </citation>
    <scope>NUCLEOTIDE SEQUENCE [LARGE SCALE GENOMIC DNA]</scope>
    <source>
        <strain evidence="1 2">RL17-351-BIE-A</strain>
    </source>
</reference>
<organism evidence="1 2">
    <name type="scientific">Paraburkholderia phytofirmans</name>
    <dbReference type="NCBI Taxonomy" id="261302"/>
    <lineage>
        <taxon>Bacteria</taxon>
        <taxon>Pseudomonadati</taxon>
        <taxon>Pseudomonadota</taxon>
        <taxon>Betaproteobacteria</taxon>
        <taxon>Burkholderiales</taxon>
        <taxon>Burkholderiaceae</taxon>
        <taxon>Paraburkholderia</taxon>
    </lineage>
</organism>
<accession>A0ABW9BEY3</accession>
<dbReference type="EMBL" id="JAQQDR010000003">
    <property type="protein sequence ID" value="MFM0238345.1"/>
    <property type="molecule type" value="Genomic_DNA"/>
</dbReference>
<protein>
    <submittedName>
        <fullName evidence="1">Uncharacterized protein</fullName>
    </submittedName>
</protein>
<proteinExistence type="predicted"/>
<dbReference type="RefSeq" id="WP_408260169.1">
    <property type="nucleotide sequence ID" value="NZ_JAQQCK010000003.1"/>
</dbReference>
<dbReference type="Gene3D" id="3.90.180.10">
    <property type="entry name" value="Medium-chain alcohol dehydrogenases, catalytic domain"/>
    <property type="match status" value="1"/>
</dbReference>
<gene>
    <name evidence="1" type="ORF">PQR03_09420</name>
</gene>
<evidence type="ECO:0000313" key="1">
    <source>
        <dbReference type="EMBL" id="MFM0238345.1"/>
    </source>
</evidence>
<dbReference type="Proteomes" id="UP001629274">
    <property type="component" value="Unassembled WGS sequence"/>
</dbReference>
<evidence type="ECO:0000313" key="2">
    <source>
        <dbReference type="Proteomes" id="UP001629274"/>
    </source>
</evidence>
<comment type="caution">
    <text evidence="1">The sequence shown here is derived from an EMBL/GenBank/DDBJ whole genome shotgun (WGS) entry which is preliminary data.</text>
</comment>
<sequence>MIRYEEDIVDGLEKAPEAFPGTLEGRNFGKVVVRVADPVGID</sequence>
<keyword evidence="2" id="KW-1185">Reference proteome</keyword>
<name>A0ABW9BEY3_9BURK</name>